<dbReference type="OrthoDB" id="2445434at2759"/>
<feature type="region of interest" description="Disordered" evidence="1">
    <location>
        <begin position="15"/>
        <end position="42"/>
    </location>
</feature>
<feature type="compositionally biased region" description="Low complexity" evidence="1">
    <location>
        <begin position="15"/>
        <end position="34"/>
    </location>
</feature>
<name>A0A9P6QHJ4_9FUNG</name>
<dbReference type="EMBL" id="JAAAJB010000077">
    <property type="protein sequence ID" value="KAG0267317.1"/>
    <property type="molecule type" value="Genomic_DNA"/>
</dbReference>
<feature type="region of interest" description="Disordered" evidence="1">
    <location>
        <begin position="178"/>
        <end position="205"/>
    </location>
</feature>
<keyword evidence="3" id="KW-1185">Reference proteome</keyword>
<feature type="region of interest" description="Disordered" evidence="1">
    <location>
        <begin position="79"/>
        <end position="151"/>
    </location>
</feature>
<reference evidence="2" key="1">
    <citation type="journal article" date="2020" name="Fungal Divers.">
        <title>Resolving the Mortierellaceae phylogeny through synthesis of multi-gene phylogenetics and phylogenomics.</title>
        <authorList>
            <person name="Vandepol N."/>
            <person name="Liber J."/>
            <person name="Desiro A."/>
            <person name="Na H."/>
            <person name="Kennedy M."/>
            <person name="Barry K."/>
            <person name="Grigoriev I.V."/>
            <person name="Miller A.N."/>
            <person name="O'Donnell K."/>
            <person name="Stajich J.E."/>
            <person name="Bonito G."/>
        </authorList>
    </citation>
    <scope>NUCLEOTIDE SEQUENCE</scope>
    <source>
        <strain evidence="2">BC1065</strain>
    </source>
</reference>
<sequence>MFKFLWARTSVSAAEASADASSSSSSSADPSSSATGSTRAMHPVTAAVQDDWVLLPTDYDDMMSQSISNLDLVSASTMLPRSNTSRSRNHGRTSSAGATKATAATTTTTSSSSSSDATTANSGPTKSRRQLKYELRQRQAQEQAERTPRYDPHMARLRDVEFKMAKMSRLGLRSGRLMTSTHSRSGGGGGGRSTLTGAFAQQKAC</sequence>
<dbReference type="Proteomes" id="UP000807716">
    <property type="component" value="Unassembled WGS sequence"/>
</dbReference>
<feature type="compositionally biased region" description="Low complexity" evidence="1">
    <location>
        <begin position="93"/>
        <end position="122"/>
    </location>
</feature>
<evidence type="ECO:0000313" key="3">
    <source>
        <dbReference type="Proteomes" id="UP000807716"/>
    </source>
</evidence>
<evidence type="ECO:0000313" key="2">
    <source>
        <dbReference type="EMBL" id="KAG0267317.1"/>
    </source>
</evidence>
<dbReference type="AlphaFoldDB" id="A0A9P6QHJ4"/>
<feature type="compositionally biased region" description="Basic and acidic residues" evidence="1">
    <location>
        <begin position="131"/>
        <end position="151"/>
    </location>
</feature>
<proteinExistence type="predicted"/>
<comment type="caution">
    <text evidence="2">The sequence shown here is derived from an EMBL/GenBank/DDBJ whole genome shotgun (WGS) entry which is preliminary data.</text>
</comment>
<gene>
    <name evidence="2" type="ORF">DFQ27_008877</name>
</gene>
<accession>A0A9P6QHJ4</accession>
<protein>
    <submittedName>
        <fullName evidence="2">Uncharacterized protein</fullName>
    </submittedName>
</protein>
<organism evidence="2 3">
    <name type="scientific">Actinomortierella ambigua</name>
    <dbReference type="NCBI Taxonomy" id="1343610"/>
    <lineage>
        <taxon>Eukaryota</taxon>
        <taxon>Fungi</taxon>
        <taxon>Fungi incertae sedis</taxon>
        <taxon>Mucoromycota</taxon>
        <taxon>Mortierellomycotina</taxon>
        <taxon>Mortierellomycetes</taxon>
        <taxon>Mortierellales</taxon>
        <taxon>Mortierellaceae</taxon>
        <taxon>Actinomortierella</taxon>
    </lineage>
</organism>
<evidence type="ECO:0000256" key="1">
    <source>
        <dbReference type="SAM" id="MobiDB-lite"/>
    </source>
</evidence>